<name>A0A6A5S4G7_9PLEO</name>
<dbReference type="EMBL" id="ML976568">
    <property type="protein sequence ID" value="KAF1934490.1"/>
    <property type="molecule type" value="Genomic_DNA"/>
</dbReference>
<keyword evidence="4" id="KW-1185">Reference proteome</keyword>
<feature type="compositionally biased region" description="Low complexity" evidence="2">
    <location>
        <begin position="39"/>
        <end position="55"/>
    </location>
</feature>
<keyword evidence="1" id="KW-0175">Coiled coil</keyword>
<evidence type="ECO:0000313" key="4">
    <source>
        <dbReference type="Proteomes" id="UP000800038"/>
    </source>
</evidence>
<sequence length="314" mass="34922">MVSRRNPSRSQTAGRSPHADDDDDVVRDSHSPEPPSHPSPSYSNARRPAALAARPTGASTNNKGLSNAQMFALRKQAEAATLRNQIDQAEHAHELRRLKKAKAEAELAAINRGSLGATGLNNLPDALGNLEQGELYSLQVLSVTTLFPGVQTKEVHLVLHGKFDAYNLHKLRPAIGGNDDEPLRHLMSIDSSSNRLVFAKARASTKDFGNDPTIWMQSFIIYVQIVAALFTDHPRVISAMLHFYSRVQQWTAIYSWSAVLKLALNWHTNVMSTSQLAVDSWRNIPLEWIDYYLSTNTLASRQGLPNQRTWSKLP</sequence>
<gene>
    <name evidence="3" type="ORF">EJ02DRAFT_429339</name>
</gene>
<feature type="region of interest" description="Disordered" evidence="2">
    <location>
        <begin position="1"/>
        <end position="64"/>
    </location>
</feature>
<dbReference type="Proteomes" id="UP000800038">
    <property type="component" value="Unassembled WGS sequence"/>
</dbReference>
<protein>
    <submittedName>
        <fullName evidence="3">Uncharacterized protein</fullName>
    </submittedName>
</protein>
<feature type="coiled-coil region" evidence="1">
    <location>
        <begin position="72"/>
        <end position="108"/>
    </location>
</feature>
<proteinExistence type="predicted"/>
<evidence type="ECO:0000256" key="2">
    <source>
        <dbReference type="SAM" id="MobiDB-lite"/>
    </source>
</evidence>
<evidence type="ECO:0000313" key="3">
    <source>
        <dbReference type="EMBL" id="KAF1934490.1"/>
    </source>
</evidence>
<reference evidence="3" key="1">
    <citation type="journal article" date="2020" name="Stud. Mycol.">
        <title>101 Dothideomycetes genomes: a test case for predicting lifestyles and emergence of pathogens.</title>
        <authorList>
            <person name="Haridas S."/>
            <person name="Albert R."/>
            <person name="Binder M."/>
            <person name="Bloem J."/>
            <person name="Labutti K."/>
            <person name="Salamov A."/>
            <person name="Andreopoulos B."/>
            <person name="Baker S."/>
            <person name="Barry K."/>
            <person name="Bills G."/>
            <person name="Bluhm B."/>
            <person name="Cannon C."/>
            <person name="Castanera R."/>
            <person name="Culley D."/>
            <person name="Daum C."/>
            <person name="Ezra D."/>
            <person name="Gonzalez J."/>
            <person name="Henrissat B."/>
            <person name="Kuo A."/>
            <person name="Liang C."/>
            <person name="Lipzen A."/>
            <person name="Lutzoni F."/>
            <person name="Magnuson J."/>
            <person name="Mondo S."/>
            <person name="Nolan M."/>
            <person name="Ohm R."/>
            <person name="Pangilinan J."/>
            <person name="Park H.-J."/>
            <person name="Ramirez L."/>
            <person name="Alfaro M."/>
            <person name="Sun H."/>
            <person name="Tritt A."/>
            <person name="Yoshinaga Y."/>
            <person name="Zwiers L.-H."/>
            <person name="Turgeon B."/>
            <person name="Goodwin S."/>
            <person name="Spatafora J."/>
            <person name="Crous P."/>
            <person name="Grigoriev I."/>
        </authorList>
    </citation>
    <scope>NUCLEOTIDE SEQUENCE</scope>
    <source>
        <strain evidence="3">CBS 161.51</strain>
    </source>
</reference>
<dbReference type="AlphaFoldDB" id="A0A6A5S4G7"/>
<dbReference type="OrthoDB" id="5499944at2759"/>
<evidence type="ECO:0000256" key="1">
    <source>
        <dbReference type="SAM" id="Coils"/>
    </source>
</evidence>
<accession>A0A6A5S4G7</accession>
<organism evidence="3 4">
    <name type="scientific">Clathrospora elynae</name>
    <dbReference type="NCBI Taxonomy" id="706981"/>
    <lineage>
        <taxon>Eukaryota</taxon>
        <taxon>Fungi</taxon>
        <taxon>Dikarya</taxon>
        <taxon>Ascomycota</taxon>
        <taxon>Pezizomycotina</taxon>
        <taxon>Dothideomycetes</taxon>
        <taxon>Pleosporomycetidae</taxon>
        <taxon>Pleosporales</taxon>
        <taxon>Diademaceae</taxon>
        <taxon>Clathrospora</taxon>
    </lineage>
</organism>